<evidence type="ECO:0000313" key="2">
    <source>
        <dbReference type="Proteomes" id="UP001187221"/>
    </source>
</evidence>
<proteinExistence type="predicted"/>
<evidence type="ECO:0000313" key="1">
    <source>
        <dbReference type="EMBL" id="GMM61249.1"/>
    </source>
</evidence>
<evidence type="ECO:0008006" key="3">
    <source>
        <dbReference type="Google" id="ProtNLM"/>
    </source>
</evidence>
<dbReference type="EMBL" id="BTFW01000001">
    <property type="protein sequence ID" value="GMM61249.1"/>
    <property type="molecule type" value="Genomic_DNA"/>
</dbReference>
<reference evidence="1 2" key="1">
    <citation type="submission" date="2023-06" db="EMBL/GenBank/DDBJ databases">
        <title>Draft genome sequence of Novosphingobium sp. strain IK01.</title>
        <authorList>
            <person name="Hatamoto M."/>
            <person name="Ikarashi T."/>
            <person name="Yamaguchi T."/>
        </authorList>
    </citation>
    <scope>NUCLEOTIDE SEQUENCE [LARGE SCALE GENOMIC DNA]</scope>
    <source>
        <strain evidence="1 2">IK01</strain>
    </source>
</reference>
<name>A0ABQ6P9J7_9SPHN</name>
<gene>
    <name evidence="1" type="ORF">NUTIK01_20260</name>
</gene>
<protein>
    <recommendedName>
        <fullName evidence="3">Helix-turn-helix domain-containing protein</fullName>
    </recommendedName>
</protein>
<sequence length="124" mass="13048">MGKKRKNAAKGEGTSLEDEVRGLCEAMLADPAIARFELAIDKGLGLARLRVTAHDGRVSTRELIGPALAAASSLNGPLSPRENRNAMIRELRAKGLTQVGIARVLGVSQALVSKVLRPAPQEGA</sequence>
<dbReference type="Proteomes" id="UP001187221">
    <property type="component" value="Unassembled WGS sequence"/>
</dbReference>
<organism evidence="1 2">
    <name type="scientific">Novosphingobium pituita</name>
    <dbReference type="NCBI Taxonomy" id="3056842"/>
    <lineage>
        <taxon>Bacteria</taxon>
        <taxon>Pseudomonadati</taxon>
        <taxon>Pseudomonadota</taxon>
        <taxon>Alphaproteobacteria</taxon>
        <taxon>Sphingomonadales</taxon>
        <taxon>Sphingomonadaceae</taxon>
        <taxon>Novosphingobium</taxon>
    </lineage>
</organism>
<comment type="caution">
    <text evidence="1">The sequence shown here is derived from an EMBL/GenBank/DDBJ whole genome shotgun (WGS) entry which is preliminary data.</text>
</comment>
<dbReference type="RefSeq" id="WP_317974956.1">
    <property type="nucleotide sequence ID" value="NZ_BTFW01000001.1"/>
</dbReference>
<accession>A0ABQ6P9J7</accession>
<keyword evidence="2" id="KW-1185">Reference proteome</keyword>